<name>A0A517E0S0_9FIRM</name>
<evidence type="ECO:0000256" key="1">
    <source>
        <dbReference type="ARBA" id="ARBA00003217"/>
    </source>
</evidence>
<evidence type="ECO:0000256" key="16">
    <source>
        <dbReference type="SAM" id="SignalP"/>
    </source>
</evidence>
<dbReference type="Pfam" id="PF00768">
    <property type="entry name" value="Peptidase_S11"/>
    <property type="match status" value="1"/>
</dbReference>
<dbReference type="InterPro" id="IPR037167">
    <property type="entry name" value="Peptidase_S11_C_sf"/>
</dbReference>
<evidence type="ECO:0000256" key="11">
    <source>
        <dbReference type="ARBA" id="ARBA00023316"/>
    </source>
</evidence>
<evidence type="ECO:0000256" key="14">
    <source>
        <dbReference type="PIRSR" id="PIRSR618044-2"/>
    </source>
</evidence>
<evidence type="ECO:0000256" key="3">
    <source>
        <dbReference type="ARBA" id="ARBA00007164"/>
    </source>
</evidence>
<dbReference type="PANTHER" id="PTHR21581">
    <property type="entry name" value="D-ALANYL-D-ALANINE CARBOXYPEPTIDASE"/>
    <property type="match status" value="1"/>
</dbReference>
<feature type="binding site" evidence="14">
    <location>
        <position position="225"/>
    </location>
    <ligand>
        <name>substrate</name>
    </ligand>
</feature>
<evidence type="ECO:0000256" key="10">
    <source>
        <dbReference type="ARBA" id="ARBA00022984"/>
    </source>
</evidence>
<dbReference type="EMBL" id="CP036259">
    <property type="protein sequence ID" value="QDR83205.1"/>
    <property type="molecule type" value="Genomic_DNA"/>
</dbReference>
<dbReference type="OrthoDB" id="9791132at2"/>
<sequence length="386" mass="41657">MGCLILRSAALSLLLLCTVVTGIALAAPPVLSAQGAILMDFKTGQVLHDRNINKKLAPASTTKIMTAIIAIESGRLDETVHISAAAAGTSGSSLNLYPGQIITLRELVTGLLLRSGNDAAVAIAEHLAGSVTGFVEIMNRKAASIGAVHTHFSNPHGLSAPNHLSTAFDLAWITRYALSNPTFAEIVSTKETNIEWLDRKGKSQDRNLRNTNKLLWMLEDADGVKTGTTNRAGPCLVSSATRGNQKLIAVVLNDHSRWFDSMQLLKYGFDAFDLYEYAEQGTILTSLPVENGMTGMVDAIVEAPGSLVISTEDYTAVTVEVDLPEKIKAPVYQGQKIGEIIFYIQDKAVKTVDIIAGNAVEESTISKILLRHWLDTMRRLSSWGVL</sequence>
<keyword evidence="6" id="KW-0645">Protease</keyword>
<feature type="signal peptide" evidence="16">
    <location>
        <begin position="1"/>
        <end position="26"/>
    </location>
</feature>
<protein>
    <recommendedName>
        <fullName evidence="4">serine-type D-Ala-D-Ala carboxypeptidase</fullName>
        <ecNumber evidence="4">3.4.16.4</ecNumber>
    </recommendedName>
</protein>
<dbReference type="UniPathway" id="UPA00219"/>
<comment type="function">
    <text evidence="1">Removes C-terminal D-alanyl residues from sugar-peptide cell wall precursors.</text>
</comment>
<evidence type="ECO:0000256" key="15">
    <source>
        <dbReference type="RuleBase" id="RU004016"/>
    </source>
</evidence>
<dbReference type="GO" id="GO:0009252">
    <property type="term" value="P:peptidoglycan biosynthetic process"/>
    <property type="evidence" value="ECO:0007669"/>
    <property type="project" value="UniProtKB-UniPathway"/>
</dbReference>
<comment type="pathway">
    <text evidence="2">Cell wall biogenesis; peptidoglycan biosynthesis.</text>
</comment>
<dbReference type="GO" id="GO:0071555">
    <property type="term" value="P:cell wall organization"/>
    <property type="evidence" value="ECO:0007669"/>
    <property type="project" value="UniProtKB-KW"/>
</dbReference>
<evidence type="ECO:0000256" key="8">
    <source>
        <dbReference type="ARBA" id="ARBA00022801"/>
    </source>
</evidence>
<dbReference type="InterPro" id="IPR018044">
    <property type="entry name" value="Peptidase_S11"/>
</dbReference>
<proteinExistence type="inferred from homology"/>
<dbReference type="SMART" id="SM00936">
    <property type="entry name" value="PBP5_C"/>
    <property type="match status" value="1"/>
</dbReference>
<feature type="active site" description="Acyl-ester intermediate" evidence="13">
    <location>
        <position position="60"/>
    </location>
</feature>
<dbReference type="SUPFAM" id="SSF69189">
    <property type="entry name" value="Penicillin-binding protein associated domain"/>
    <property type="match status" value="1"/>
</dbReference>
<dbReference type="InterPro" id="IPR012338">
    <property type="entry name" value="Beta-lactam/transpept-like"/>
</dbReference>
<evidence type="ECO:0000256" key="2">
    <source>
        <dbReference type="ARBA" id="ARBA00004752"/>
    </source>
</evidence>
<evidence type="ECO:0000256" key="9">
    <source>
        <dbReference type="ARBA" id="ARBA00022960"/>
    </source>
</evidence>
<keyword evidence="5 18" id="KW-0121">Carboxypeptidase</keyword>
<keyword evidence="8 18" id="KW-0378">Hydrolase</keyword>
<dbReference type="PANTHER" id="PTHR21581:SF33">
    <property type="entry name" value="D-ALANYL-D-ALANINE CARBOXYPEPTIDASE DACB"/>
    <property type="match status" value="1"/>
</dbReference>
<evidence type="ECO:0000256" key="5">
    <source>
        <dbReference type="ARBA" id="ARBA00022645"/>
    </source>
</evidence>
<dbReference type="Proteomes" id="UP000320776">
    <property type="component" value="Chromosome"/>
</dbReference>
<dbReference type="EC" id="3.4.16.4" evidence="4"/>
<dbReference type="Pfam" id="PF07943">
    <property type="entry name" value="PBP5_C"/>
    <property type="match status" value="1"/>
</dbReference>
<accession>A0A517E0S0</accession>
<evidence type="ECO:0000313" key="19">
    <source>
        <dbReference type="Proteomes" id="UP000320776"/>
    </source>
</evidence>
<evidence type="ECO:0000256" key="12">
    <source>
        <dbReference type="ARBA" id="ARBA00034000"/>
    </source>
</evidence>
<evidence type="ECO:0000259" key="17">
    <source>
        <dbReference type="SMART" id="SM00936"/>
    </source>
</evidence>
<dbReference type="GO" id="GO:0008360">
    <property type="term" value="P:regulation of cell shape"/>
    <property type="evidence" value="ECO:0007669"/>
    <property type="project" value="UniProtKB-KW"/>
</dbReference>
<keyword evidence="10" id="KW-0573">Peptidoglycan synthesis</keyword>
<evidence type="ECO:0000256" key="13">
    <source>
        <dbReference type="PIRSR" id="PIRSR618044-1"/>
    </source>
</evidence>
<evidence type="ECO:0000256" key="7">
    <source>
        <dbReference type="ARBA" id="ARBA00022729"/>
    </source>
</evidence>
<organism evidence="18 19">
    <name type="scientific">Sporomusa termitida</name>
    <dbReference type="NCBI Taxonomy" id="2377"/>
    <lineage>
        <taxon>Bacteria</taxon>
        <taxon>Bacillati</taxon>
        <taxon>Bacillota</taxon>
        <taxon>Negativicutes</taxon>
        <taxon>Selenomonadales</taxon>
        <taxon>Sporomusaceae</taxon>
        <taxon>Sporomusa</taxon>
    </lineage>
</organism>
<comment type="catalytic activity">
    <reaction evidence="12">
        <text>Preferential cleavage: (Ac)2-L-Lys-D-Ala-|-D-Ala. Also transpeptidation of peptidyl-alanyl moieties that are N-acyl substituents of D-alanine.</text>
        <dbReference type="EC" id="3.4.16.4"/>
    </reaction>
</comment>
<dbReference type="AlphaFoldDB" id="A0A517E0S0"/>
<feature type="active site" description="Proton acceptor" evidence="13">
    <location>
        <position position="63"/>
    </location>
</feature>
<keyword evidence="19" id="KW-1185">Reference proteome</keyword>
<reference evidence="18 19" key="1">
    <citation type="submission" date="2019-02" db="EMBL/GenBank/DDBJ databases">
        <title>Closed genome of Sporomusa termitida DSM 4440.</title>
        <authorList>
            <person name="Poehlein A."/>
            <person name="Daniel R."/>
        </authorList>
    </citation>
    <scope>NUCLEOTIDE SEQUENCE [LARGE SCALE GENOMIC DNA]</scope>
    <source>
        <strain evidence="18 19">DSM 4440</strain>
    </source>
</reference>
<evidence type="ECO:0000256" key="4">
    <source>
        <dbReference type="ARBA" id="ARBA00012448"/>
    </source>
</evidence>
<dbReference type="RefSeq" id="WP_144352511.1">
    <property type="nucleotide sequence ID" value="NZ_CP036259.1"/>
</dbReference>
<dbReference type="Gene3D" id="3.40.710.10">
    <property type="entry name" value="DD-peptidase/beta-lactamase superfamily"/>
    <property type="match status" value="1"/>
</dbReference>
<feature type="domain" description="Peptidase S11 D-Ala-D-Ala carboxypeptidase A C-terminal" evidence="17">
    <location>
        <begin position="272"/>
        <end position="362"/>
    </location>
</feature>
<dbReference type="GO" id="GO:0009002">
    <property type="term" value="F:serine-type D-Ala-D-Ala carboxypeptidase activity"/>
    <property type="evidence" value="ECO:0007669"/>
    <property type="project" value="UniProtKB-EC"/>
</dbReference>
<feature type="chain" id="PRO_5021941694" description="serine-type D-Ala-D-Ala carboxypeptidase" evidence="16">
    <location>
        <begin position="27"/>
        <end position="386"/>
    </location>
</feature>
<feature type="active site" evidence="13">
    <location>
        <position position="115"/>
    </location>
</feature>
<dbReference type="InterPro" id="IPR015956">
    <property type="entry name" value="Peniciliin-bd_prot_C_sf"/>
</dbReference>
<keyword evidence="7 16" id="KW-0732">Signal</keyword>
<evidence type="ECO:0000256" key="6">
    <source>
        <dbReference type="ARBA" id="ARBA00022670"/>
    </source>
</evidence>
<dbReference type="PRINTS" id="PR00725">
    <property type="entry name" value="DADACBPTASE1"/>
</dbReference>
<dbReference type="KEGG" id="sted:SPTER_46860"/>
<dbReference type="Gene3D" id="2.60.410.10">
    <property type="entry name" value="D-Ala-D-Ala carboxypeptidase, C-terminal domain"/>
    <property type="match status" value="1"/>
</dbReference>
<dbReference type="InterPro" id="IPR012907">
    <property type="entry name" value="Peptidase_S11_C"/>
</dbReference>
<comment type="similarity">
    <text evidence="3 15">Belongs to the peptidase S11 family.</text>
</comment>
<keyword evidence="9" id="KW-0133">Cell shape</keyword>
<evidence type="ECO:0000313" key="18">
    <source>
        <dbReference type="EMBL" id="QDR83205.1"/>
    </source>
</evidence>
<dbReference type="SUPFAM" id="SSF56601">
    <property type="entry name" value="beta-lactamase/transpeptidase-like"/>
    <property type="match status" value="1"/>
</dbReference>
<dbReference type="InterPro" id="IPR001967">
    <property type="entry name" value="Peptidase_S11_N"/>
</dbReference>
<keyword evidence="11" id="KW-0961">Cell wall biogenesis/degradation</keyword>
<dbReference type="GO" id="GO:0006508">
    <property type="term" value="P:proteolysis"/>
    <property type="evidence" value="ECO:0007669"/>
    <property type="project" value="UniProtKB-KW"/>
</dbReference>
<gene>
    <name evidence="18" type="primary">dacB_3</name>
    <name evidence="18" type="ORF">SPTER_46860</name>
</gene>